<evidence type="ECO:0000313" key="2">
    <source>
        <dbReference type="Proteomes" id="UP001201217"/>
    </source>
</evidence>
<protein>
    <submittedName>
        <fullName evidence="1">Uncharacterized protein</fullName>
    </submittedName>
</protein>
<gene>
    <name evidence="1" type="ORF">L1I42_06765</name>
</gene>
<dbReference type="EMBL" id="JAKGTI010000001">
    <property type="protein sequence ID" value="MCF4098192.1"/>
    <property type="molecule type" value="Genomic_DNA"/>
</dbReference>
<dbReference type="Proteomes" id="UP001201217">
    <property type="component" value="Unassembled WGS sequence"/>
</dbReference>
<sequence length="89" mass="10166">MAQKNTYEIIEVESYCPADTTGLHGKVHIRPVEGGRYPQSLHVECSKSLSKNYPVGTRFKIKAKLTDREGGGEYLYSHYSWDYEVVQKP</sequence>
<comment type="caution">
    <text evidence="1">The sequence shown here is derived from an EMBL/GenBank/DDBJ whole genome shotgun (WGS) entry which is preliminary data.</text>
</comment>
<organism evidence="1 2">
    <name type="scientific">Maritalea mediterranea</name>
    <dbReference type="NCBI Taxonomy" id="2909667"/>
    <lineage>
        <taxon>Bacteria</taxon>
        <taxon>Pseudomonadati</taxon>
        <taxon>Pseudomonadota</taxon>
        <taxon>Alphaproteobacteria</taxon>
        <taxon>Hyphomicrobiales</taxon>
        <taxon>Devosiaceae</taxon>
        <taxon>Maritalea</taxon>
    </lineage>
</organism>
<reference evidence="1 2" key="1">
    <citation type="submission" date="2022-01" db="EMBL/GenBank/DDBJ databases">
        <title>Maritalea mediterranea sp. nov., isolated from marine plastic residues from the Malva-rosa beach (Valencia, Spain).</title>
        <authorList>
            <person name="Vidal-Verdu A."/>
            <person name="Molina-Menor E."/>
            <person name="Pascual J."/>
            <person name="Pereto J."/>
            <person name="Porcar M."/>
        </authorList>
    </citation>
    <scope>NUCLEOTIDE SEQUENCE [LARGE SCALE GENOMIC DNA]</scope>
    <source>
        <strain evidence="1 2">P4.10X</strain>
    </source>
</reference>
<name>A0ABS9E5V6_9HYPH</name>
<dbReference type="RefSeq" id="WP_236113724.1">
    <property type="nucleotide sequence ID" value="NZ_JAKGTI010000001.1"/>
</dbReference>
<proteinExistence type="predicted"/>
<accession>A0ABS9E5V6</accession>
<evidence type="ECO:0000313" key="1">
    <source>
        <dbReference type="EMBL" id="MCF4098192.1"/>
    </source>
</evidence>
<keyword evidence="2" id="KW-1185">Reference proteome</keyword>